<dbReference type="GO" id="GO:0000324">
    <property type="term" value="C:fungal-type vacuole"/>
    <property type="evidence" value="ECO:0007669"/>
    <property type="project" value="TreeGrafter"/>
</dbReference>
<feature type="binding site" evidence="7">
    <location>
        <position position="493"/>
    </location>
    <ligand>
        <name>L-glutamate</name>
        <dbReference type="ChEBI" id="CHEBI:29985"/>
    </ligand>
</feature>
<keyword evidence="12" id="KW-1185">Reference proteome</keyword>
<keyword evidence="8" id="KW-0378">Hydrolase</keyword>
<dbReference type="GO" id="GO:0036374">
    <property type="term" value="F:glutathione hydrolase activity"/>
    <property type="evidence" value="ECO:0007669"/>
    <property type="project" value="UniProtKB-UniRule"/>
</dbReference>
<feature type="binding site" evidence="7">
    <location>
        <begin position="469"/>
        <end position="471"/>
    </location>
    <ligand>
        <name>L-glutamate</name>
        <dbReference type="ChEBI" id="CHEBI:29985"/>
    </ligand>
</feature>
<dbReference type="InterPro" id="IPR029055">
    <property type="entry name" value="Ntn_hydrolases_N"/>
</dbReference>
<dbReference type="Pfam" id="PF01019">
    <property type="entry name" value="G_glu_transpept"/>
    <property type="match status" value="1"/>
</dbReference>
<comment type="catalytic activity">
    <reaction evidence="5 8">
        <text>an N-terminal (5-L-glutamyl)-[peptide] + an alpha-amino acid = 5-L-glutamyl amino acid + an N-terminal L-alpha-aminoacyl-[peptide]</text>
        <dbReference type="Rhea" id="RHEA:23904"/>
        <dbReference type="Rhea" id="RHEA-COMP:9780"/>
        <dbReference type="Rhea" id="RHEA-COMP:9795"/>
        <dbReference type="ChEBI" id="CHEBI:77644"/>
        <dbReference type="ChEBI" id="CHEBI:78597"/>
        <dbReference type="ChEBI" id="CHEBI:78599"/>
        <dbReference type="ChEBI" id="CHEBI:78608"/>
        <dbReference type="EC" id="2.3.2.2"/>
    </reaction>
</comment>
<keyword evidence="10" id="KW-1133">Transmembrane helix</keyword>
<dbReference type="OrthoDB" id="1081007at2759"/>
<dbReference type="PRINTS" id="PR01210">
    <property type="entry name" value="GGTRANSPTASE"/>
</dbReference>
<comment type="caution">
    <text evidence="11">The sequence shown here is derived from an EMBL/GenBank/DDBJ whole genome shotgun (WGS) entry which is preliminary data.</text>
</comment>
<dbReference type="InterPro" id="IPR000101">
    <property type="entry name" value="GGT_peptidase"/>
</dbReference>
<dbReference type="EC" id="2.3.2.2" evidence="8"/>
<feature type="binding site" evidence="7">
    <location>
        <position position="182"/>
    </location>
    <ligand>
        <name>L-glutamate</name>
        <dbReference type="ChEBI" id="CHEBI:29985"/>
    </ligand>
</feature>
<sequence length="641" mass="69605">MDPDSSSEDDSLPMTMVRLSTPTLEEGRPADDATDRTGLLVSSAPSSDSRPVNRHRSSRRRDTWRKGQKKVNTGARLYAVWFLIIFLVILFALVGLRDVKQKTQPIKPVGLIIAKNGAVASEEIHCSNIGVDILKAGGSAVDAAIASQLCIGSINSFSAGIGGGGFMIIRGTDGKTEVIDFRETAAGAANKTMYSKQPELAKYGGLSVGVPGEIRGFELAHKKFGKLPWKSLFEPSIKMNRDGFTVPPELARRIQIFKELLKKDEGLAELYMPNGTLLVEGDLLKRENLADTLELIATEGADVFYNGSIANALVDKIQQEGGILTLEDFASYNPIVREPVVGYYHGRKISTAPAPASGPALINILNILEGYELKVDGPTQVNVHRIVEALKYGFARRTELGDPDFVNNTANMAEMLTKDFASLQRGNISDDTTFDPEYYNPRFDVQETHGTTHVSVMDKDGQAIALTSTVNLVFGSLVLDQKTGILLNDEMDDFSIPGTPNFFGLYPSPFNYVAPAKRPLSSSVPAIIENNGEVEMVLGASGGAKIITATLQAIINVYDFNMNILKAIDAPRVHHQLLPNQVIIESGYPQELIEGLVLRGHNVTVVDISQGMSEVQAVMRFKDGLLNAASDFRKNGMAAGY</sequence>
<evidence type="ECO:0000313" key="12">
    <source>
        <dbReference type="Proteomes" id="UP000789572"/>
    </source>
</evidence>
<dbReference type="GO" id="GO:0006751">
    <property type="term" value="P:glutathione catabolic process"/>
    <property type="evidence" value="ECO:0007669"/>
    <property type="project" value="UniProtKB-UniRule"/>
</dbReference>
<evidence type="ECO:0000256" key="9">
    <source>
        <dbReference type="SAM" id="MobiDB-lite"/>
    </source>
</evidence>
<comment type="function">
    <text evidence="8">Cleaves the gamma-glutamyl peptide bond of glutathione and glutathione conjugates.</text>
</comment>
<protein>
    <recommendedName>
        <fullName evidence="8">Glutathione hydrolase</fullName>
        <ecNumber evidence="8">2.3.2.2</ecNumber>
        <ecNumber evidence="8">3.4.19.13</ecNumber>
    </recommendedName>
    <alternativeName>
        <fullName evidence="8">Gamma-glutamyltransferase</fullName>
    </alternativeName>
    <alternativeName>
        <fullName evidence="8">Gamma-glutamyltranspeptidase</fullName>
    </alternativeName>
</protein>
<dbReference type="NCBIfam" id="TIGR00066">
    <property type="entry name" value="g_glut_trans"/>
    <property type="match status" value="1"/>
</dbReference>
<evidence type="ECO:0000256" key="7">
    <source>
        <dbReference type="PIRSR" id="PIRSR600101-2"/>
    </source>
</evidence>
<feature type="active site" description="Nucleophile" evidence="6">
    <location>
        <position position="451"/>
    </location>
</feature>
<keyword evidence="8" id="KW-0012">Acyltransferase</keyword>
<dbReference type="Gene3D" id="1.10.246.130">
    <property type="match status" value="1"/>
</dbReference>
<feature type="compositionally biased region" description="Basic and acidic residues" evidence="9">
    <location>
        <begin position="25"/>
        <end position="35"/>
    </location>
</feature>
<comment type="catalytic activity">
    <reaction evidence="1 8">
        <text>an S-substituted glutathione + H2O = an S-substituted L-cysteinylglycine + L-glutamate</text>
        <dbReference type="Rhea" id="RHEA:59468"/>
        <dbReference type="ChEBI" id="CHEBI:15377"/>
        <dbReference type="ChEBI" id="CHEBI:29985"/>
        <dbReference type="ChEBI" id="CHEBI:90779"/>
        <dbReference type="ChEBI" id="CHEBI:143103"/>
        <dbReference type="EC" id="3.4.19.13"/>
    </reaction>
</comment>
<organism evidence="11 12">
    <name type="scientific">Paraglomus occultum</name>
    <dbReference type="NCBI Taxonomy" id="144539"/>
    <lineage>
        <taxon>Eukaryota</taxon>
        <taxon>Fungi</taxon>
        <taxon>Fungi incertae sedis</taxon>
        <taxon>Mucoromycota</taxon>
        <taxon>Glomeromycotina</taxon>
        <taxon>Glomeromycetes</taxon>
        <taxon>Paraglomerales</taxon>
        <taxon>Paraglomeraceae</taxon>
        <taxon>Paraglomus</taxon>
    </lineage>
</organism>
<dbReference type="AlphaFoldDB" id="A0A9N8ZP78"/>
<dbReference type="InterPro" id="IPR043137">
    <property type="entry name" value="GGT_ssub_C"/>
</dbReference>
<dbReference type="Gene3D" id="3.60.20.40">
    <property type="match status" value="1"/>
</dbReference>
<feature type="binding site" evidence="7">
    <location>
        <begin position="521"/>
        <end position="522"/>
    </location>
    <ligand>
        <name>L-glutamate</name>
        <dbReference type="ChEBI" id="CHEBI:29985"/>
    </ligand>
</feature>
<feature type="compositionally biased region" description="Acidic residues" evidence="9">
    <location>
        <begin position="1"/>
        <end position="11"/>
    </location>
</feature>
<proteinExistence type="inferred from homology"/>
<evidence type="ECO:0000256" key="10">
    <source>
        <dbReference type="SAM" id="Phobius"/>
    </source>
</evidence>
<keyword evidence="10" id="KW-0812">Transmembrane</keyword>
<evidence type="ECO:0000313" key="11">
    <source>
        <dbReference type="EMBL" id="CAG8502504.1"/>
    </source>
</evidence>
<evidence type="ECO:0000256" key="1">
    <source>
        <dbReference type="ARBA" id="ARBA00001049"/>
    </source>
</evidence>
<comment type="similarity">
    <text evidence="4">Belongs to the gamma-glutamyltransferase family.</text>
</comment>
<name>A0A9N8ZP78_9GLOM</name>
<dbReference type="EC" id="3.4.19.13" evidence="8"/>
<evidence type="ECO:0000256" key="5">
    <source>
        <dbReference type="ARBA" id="ARBA00047417"/>
    </source>
</evidence>
<dbReference type="Proteomes" id="UP000789572">
    <property type="component" value="Unassembled WGS sequence"/>
</dbReference>
<dbReference type="SUPFAM" id="SSF56235">
    <property type="entry name" value="N-terminal nucleophile aminohydrolases (Ntn hydrolases)"/>
    <property type="match status" value="1"/>
</dbReference>
<dbReference type="PANTHER" id="PTHR11686:SF9">
    <property type="entry name" value="RE13973P"/>
    <property type="match status" value="1"/>
</dbReference>
<dbReference type="EMBL" id="CAJVPJ010000256">
    <property type="protein sequence ID" value="CAG8502504.1"/>
    <property type="molecule type" value="Genomic_DNA"/>
</dbReference>
<feature type="transmembrane region" description="Helical" evidence="10">
    <location>
        <begin position="75"/>
        <end position="96"/>
    </location>
</feature>
<reference evidence="11" key="1">
    <citation type="submission" date="2021-06" db="EMBL/GenBank/DDBJ databases">
        <authorList>
            <person name="Kallberg Y."/>
            <person name="Tangrot J."/>
            <person name="Rosling A."/>
        </authorList>
    </citation>
    <scope>NUCLEOTIDE SEQUENCE</scope>
    <source>
        <strain evidence="11">IA702</strain>
    </source>
</reference>
<dbReference type="GO" id="GO:0005886">
    <property type="term" value="C:plasma membrane"/>
    <property type="evidence" value="ECO:0007669"/>
    <property type="project" value="TreeGrafter"/>
</dbReference>
<dbReference type="FunFam" id="3.60.20.40:FF:000001">
    <property type="entry name" value="Gamma-glutamyltranspeptidase 1"/>
    <property type="match status" value="1"/>
</dbReference>
<gene>
    <name evidence="11" type="ORF">POCULU_LOCUS2646</name>
</gene>
<feature type="region of interest" description="Disordered" evidence="9">
    <location>
        <begin position="1"/>
        <end position="67"/>
    </location>
</feature>
<evidence type="ECO:0000256" key="6">
    <source>
        <dbReference type="PIRSR" id="PIRSR600101-1"/>
    </source>
</evidence>
<comment type="pathway">
    <text evidence="3 8">Sulfur metabolism; glutathione metabolism.</text>
</comment>
<evidence type="ECO:0000256" key="4">
    <source>
        <dbReference type="ARBA" id="ARBA00009381"/>
    </source>
</evidence>
<dbReference type="GO" id="GO:0103068">
    <property type="term" value="F:leukotriene C4 gamma-glutamyl transferase activity"/>
    <property type="evidence" value="ECO:0007669"/>
    <property type="project" value="UniProtKB-EC"/>
</dbReference>
<feature type="binding site" evidence="7">
    <location>
        <position position="543"/>
    </location>
    <ligand>
        <name>L-glutamate</name>
        <dbReference type="ChEBI" id="CHEBI:29985"/>
    </ligand>
</feature>
<evidence type="ECO:0000256" key="2">
    <source>
        <dbReference type="ARBA" id="ARBA00001089"/>
    </source>
</evidence>
<keyword evidence="10" id="KW-0472">Membrane</keyword>
<dbReference type="InterPro" id="IPR043138">
    <property type="entry name" value="GGT_lsub"/>
</dbReference>
<evidence type="ECO:0000256" key="3">
    <source>
        <dbReference type="ARBA" id="ARBA00005115"/>
    </source>
</evidence>
<comment type="catalytic activity">
    <reaction evidence="2 8">
        <text>glutathione + H2O = L-cysteinylglycine + L-glutamate</text>
        <dbReference type="Rhea" id="RHEA:28807"/>
        <dbReference type="ChEBI" id="CHEBI:15377"/>
        <dbReference type="ChEBI" id="CHEBI:29985"/>
        <dbReference type="ChEBI" id="CHEBI:57925"/>
        <dbReference type="ChEBI" id="CHEBI:61694"/>
        <dbReference type="EC" id="3.4.19.13"/>
    </reaction>
</comment>
<evidence type="ECO:0000256" key="8">
    <source>
        <dbReference type="RuleBase" id="RU368068"/>
    </source>
</evidence>
<keyword evidence="8" id="KW-0808">Transferase</keyword>
<dbReference type="FunFam" id="1.10.246.130:FF:000001">
    <property type="entry name" value="Gamma-glutamyltransferase 5 isoform 1"/>
    <property type="match status" value="1"/>
</dbReference>
<accession>A0A9N8ZP78</accession>
<dbReference type="PANTHER" id="PTHR11686">
    <property type="entry name" value="GAMMA GLUTAMYL TRANSPEPTIDASE"/>
    <property type="match status" value="1"/>
</dbReference>